<dbReference type="Proteomes" id="UP000094828">
    <property type="component" value="Unassembled WGS sequence"/>
</dbReference>
<reference evidence="3 4" key="1">
    <citation type="submission" date="2016-05" db="EMBL/GenBank/DDBJ databases">
        <title>Genomic and physiological characterization of Planctopirus sp. isolated from fresh water lake.</title>
        <authorList>
            <person name="Subhash Y."/>
            <person name="Ramana C."/>
        </authorList>
    </citation>
    <scope>NUCLEOTIDE SEQUENCE [LARGE SCALE GENOMIC DNA]</scope>
    <source>
        <strain evidence="3 4">JC280</strain>
    </source>
</reference>
<dbReference type="Pfam" id="PF19279">
    <property type="entry name" value="YegS_C"/>
    <property type="match status" value="1"/>
</dbReference>
<dbReference type="EMBL" id="LYDR01000159">
    <property type="protein sequence ID" value="ODA27862.1"/>
    <property type="molecule type" value="Genomic_DNA"/>
</dbReference>
<feature type="domain" description="DAGKc" evidence="2">
    <location>
        <begin position="19"/>
        <end position="136"/>
    </location>
</feature>
<evidence type="ECO:0000313" key="4">
    <source>
        <dbReference type="Proteomes" id="UP000094828"/>
    </source>
</evidence>
<organism evidence="3 4">
    <name type="scientific">Planctopirus hydrillae</name>
    <dbReference type="NCBI Taxonomy" id="1841610"/>
    <lineage>
        <taxon>Bacteria</taxon>
        <taxon>Pseudomonadati</taxon>
        <taxon>Planctomycetota</taxon>
        <taxon>Planctomycetia</taxon>
        <taxon>Planctomycetales</taxon>
        <taxon>Planctomycetaceae</taxon>
        <taxon>Planctopirus</taxon>
    </lineage>
</organism>
<dbReference type="InterPro" id="IPR045540">
    <property type="entry name" value="YegS/DAGK_C"/>
</dbReference>
<gene>
    <name evidence="3" type="ORF">A6X21_14995</name>
</gene>
<keyword evidence="4" id="KW-1185">Reference proteome</keyword>
<name>A0A1C3E3P1_9PLAN</name>
<dbReference type="SUPFAM" id="SSF111331">
    <property type="entry name" value="NAD kinase/diacylglycerol kinase-like"/>
    <property type="match status" value="1"/>
</dbReference>
<dbReference type="Gene3D" id="2.60.200.40">
    <property type="match status" value="1"/>
</dbReference>
<dbReference type="AlphaFoldDB" id="A0A1C3E3P1"/>
<dbReference type="InterPro" id="IPR016064">
    <property type="entry name" value="NAD/diacylglycerol_kinase_sf"/>
</dbReference>
<sequence length="337" mass="36244">MASGSRGACVSGYVVIQRNPHSGTHRRSHVLLDLIAGLKKAGLKPRLFSNRSRLDEFVLRHQPAGDLVAMVAAGGDGTVDDLLNRHPELPLAILPLGTENLLARYLGFRLDGIWLAKIIAQGHVREMDLARANGRLFCTVASAGFDASIVHDVHSRRSGHANRWSYFFSFLRHLVSYRFPGMNVVVHSSRGVEKHSATQLFVSNVPRYAMQLPVGRGGDEADGLLEVELISISHIGALLWVLGWMFLGKPSGVRLQATELMITSSQDAAVLFEVDGDPSGETPMHLTISPRGLKLIDTRSAQSSKSAAAIPSDSSAAEPTAPAGKLPEIASLPVSGN</sequence>
<evidence type="ECO:0000313" key="3">
    <source>
        <dbReference type="EMBL" id="ODA27862.1"/>
    </source>
</evidence>
<feature type="region of interest" description="Disordered" evidence="1">
    <location>
        <begin position="304"/>
        <end position="337"/>
    </location>
</feature>
<dbReference type="STRING" id="1841610.A6X21_14995"/>
<evidence type="ECO:0000256" key="1">
    <source>
        <dbReference type="SAM" id="MobiDB-lite"/>
    </source>
</evidence>
<accession>A0A1C3E3P1</accession>
<protein>
    <recommendedName>
        <fullName evidence="2">DAGKc domain-containing protein</fullName>
    </recommendedName>
</protein>
<proteinExistence type="predicted"/>
<dbReference type="InterPro" id="IPR017438">
    <property type="entry name" value="ATP-NAD_kinase_N"/>
</dbReference>
<dbReference type="Gene3D" id="3.40.50.10330">
    <property type="entry name" value="Probable inorganic polyphosphate/atp-NAD kinase, domain 1"/>
    <property type="match status" value="1"/>
</dbReference>
<feature type="compositionally biased region" description="Low complexity" evidence="1">
    <location>
        <begin position="304"/>
        <end position="317"/>
    </location>
</feature>
<dbReference type="GO" id="GO:0016301">
    <property type="term" value="F:kinase activity"/>
    <property type="evidence" value="ECO:0007669"/>
    <property type="project" value="InterPro"/>
</dbReference>
<dbReference type="Pfam" id="PF00781">
    <property type="entry name" value="DAGK_cat"/>
    <property type="match status" value="1"/>
</dbReference>
<dbReference type="PROSITE" id="PS50146">
    <property type="entry name" value="DAGK"/>
    <property type="match status" value="1"/>
</dbReference>
<comment type="caution">
    <text evidence="3">The sequence shown here is derived from an EMBL/GenBank/DDBJ whole genome shotgun (WGS) entry which is preliminary data.</text>
</comment>
<evidence type="ECO:0000259" key="2">
    <source>
        <dbReference type="PROSITE" id="PS50146"/>
    </source>
</evidence>
<dbReference type="InterPro" id="IPR001206">
    <property type="entry name" value="Diacylglycerol_kinase_cat_dom"/>
</dbReference>
<dbReference type="OrthoDB" id="9815110at2"/>